<evidence type="ECO:0000313" key="2">
    <source>
        <dbReference type="Proteomes" id="UP000571950"/>
    </source>
</evidence>
<dbReference type="Proteomes" id="UP000571950">
    <property type="component" value="Unassembled WGS sequence"/>
</dbReference>
<accession>A0A7W6BNQ7</accession>
<dbReference type="Gene3D" id="1.10.3230.30">
    <property type="entry name" value="Phage gp6-like head-tail connector protein"/>
    <property type="match status" value="1"/>
</dbReference>
<dbReference type="InterPro" id="IPR011738">
    <property type="entry name" value="Phage_CHP"/>
</dbReference>
<dbReference type="InterPro" id="IPR006450">
    <property type="entry name" value="Phage_HK97_gp6-like"/>
</dbReference>
<sequence length="174" mass="18855">MWFPAPDAEPVTLDEAKAQLRILETDQDALISRLISAARAYCEAYTGQLFASRDLELASESFAGLERLPVAPVTAVTSIGYVDSAGEAQTLDASVYEVRLNEYPASIVLAPGQSWPATQSGSRIAVNVTAGRAPEDVKHAILLHVAESFERAENVPAERWTAVDCLLANHRVYL</sequence>
<dbReference type="Pfam" id="PF05135">
    <property type="entry name" value="Phage_connect_1"/>
    <property type="match status" value="1"/>
</dbReference>
<dbReference type="RefSeq" id="WP_188073595.1">
    <property type="nucleotide sequence ID" value="NZ_BSPS01000069.1"/>
</dbReference>
<comment type="caution">
    <text evidence="1">The sequence shown here is derived from an EMBL/GenBank/DDBJ whole genome shotgun (WGS) entry which is preliminary data.</text>
</comment>
<gene>
    <name evidence="1" type="ORF">GGR43_004055</name>
</gene>
<dbReference type="CDD" id="cd08054">
    <property type="entry name" value="gp6"/>
    <property type="match status" value="1"/>
</dbReference>
<dbReference type="EMBL" id="JACIDT010000022">
    <property type="protein sequence ID" value="MBB3928311.1"/>
    <property type="molecule type" value="Genomic_DNA"/>
</dbReference>
<dbReference type="InterPro" id="IPR021146">
    <property type="entry name" value="Phage_gp6-like_head-tail"/>
</dbReference>
<organism evidence="1 2">
    <name type="scientific">Sphingobium jiangsuense</name>
    <dbReference type="NCBI Taxonomy" id="870476"/>
    <lineage>
        <taxon>Bacteria</taxon>
        <taxon>Pseudomonadati</taxon>
        <taxon>Pseudomonadota</taxon>
        <taxon>Alphaproteobacteria</taxon>
        <taxon>Sphingomonadales</taxon>
        <taxon>Sphingomonadaceae</taxon>
        <taxon>Sphingobium</taxon>
    </lineage>
</organism>
<name>A0A7W6BNQ7_9SPHN</name>
<dbReference type="AlphaFoldDB" id="A0A7W6BNQ7"/>
<dbReference type="NCBIfam" id="TIGR01560">
    <property type="entry name" value="put_DNA_pack"/>
    <property type="match status" value="1"/>
</dbReference>
<dbReference type="NCBIfam" id="TIGR02215">
    <property type="entry name" value="phage_chp_gp8"/>
    <property type="match status" value="1"/>
</dbReference>
<proteinExistence type="predicted"/>
<reference evidence="1 2" key="1">
    <citation type="submission" date="2020-08" db="EMBL/GenBank/DDBJ databases">
        <title>Genomic Encyclopedia of Type Strains, Phase IV (KMG-IV): sequencing the most valuable type-strain genomes for metagenomic binning, comparative biology and taxonomic classification.</title>
        <authorList>
            <person name="Goeker M."/>
        </authorList>
    </citation>
    <scope>NUCLEOTIDE SEQUENCE [LARGE SCALE GENOMIC DNA]</scope>
    <source>
        <strain evidence="1 2">DSM 26189</strain>
    </source>
</reference>
<evidence type="ECO:0000313" key="1">
    <source>
        <dbReference type="EMBL" id="MBB3928311.1"/>
    </source>
</evidence>
<protein>
    <submittedName>
        <fullName evidence="1">Putative phiE125 gp8 family phage protein</fullName>
    </submittedName>
</protein>
<keyword evidence="2" id="KW-1185">Reference proteome</keyword>